<sequence>MILGAMLGLSLLVQAQDEGQTGNGCDTIAGAETLLDEAAGRPILLGEMHGTVQAPEFVASLLCLGVVRGGRTILALEISSSEQDRLDAYLASDGGESAVQALSTGSLFWNGRMRDGRSSEAMLALIDTVRLRRAAGAAIDIVAVDYHAVDDADLAEMPQRRDHAMLRRARSLVGSADVILVLVGNVHARRAPMVFGERSLETIGSLAGPDEVYTVRLGTIGGEAWTCRGATMETVECGPHASPAYVDLGEHRVMSMEDAIEAGVRGVEADTYHLYVHLGASVASPPVFPQPE</sequence>
<proteinExistence type="predicted"/>
<dbReference type="EMBL" id="RBIM01000006">
    <property type="protein sequence ID" value="RKQ95524.1"/>
    <property type="molecule type" value="Genomic_DNA"/>
</dbReference>
<dbReference type="Proteomes" id="UP000273675">
    <property type="component" value="Unassembled WGS sequence"/>
</dbReference>
<dbReference type="RefSeq" id="WP_121212033.1">
    <property type="nucleotide sequence ID" value="NZ_RBIM01000006.1"/>
</dbReference>
<organism evidence="1 2">
    <name type="scientific">Maricaulis maris</name>
    <dbReference type="NCBI Taxonomy" id="74318"/>
    <lineage>
        <taxon>Bacteria</taxon>
        <taxon>Pseudomonadati</taxon>
        <taxon>Pseudomonadota</taxon>
        <taxon>Alphaproteobacteria</taxon>
        <taxon>Maricaulales</taxon>
        <taxon>Maricaulaceae</taxon>
        <taxon>Maricaulis</taxon>
    </lineage>
</organism>
<evidence type="ECO:0000313" key="2">
    <source>
        <dbReference type="Proteomes" id="UP000273675"/>
    </source>
</evidence>
<dbReference type="AlphaFoldDB" id="A0A495D1V1"/>
<gene>
    <name evidence="1" type="ORF">C7435_2627</name>
</gene>
<protein>
    <submittedName>
        <fullName evidence="1">Uncharacterized protein</fullName>
    </submittedName>
</protein>
<reference evidence="1 2" key="1">
    <citation type="submission" date="2018-10" db="EMBL/GenBank/DDBJ databases">
        <title>Genomic Encyclopedia of Type Strains, Phase IV (KMG-IV): sequencing the most valuable type-strain genomes for metagenomic binning, comparative biology and taxonomic classification.</title>
        <authorList>
            <person name="Goeker M."/>
        </authorList>
    </citation>
    <scope>NUCLEOTIDE SEQUENCE [LARGE SCALE GENOMIC DNA]</scope>
    <source>
        <strain evidence="1 2">DSM 4734</strain>
    </source>
</reference>
<accession>A0A495D1V1</accession>
<comment type="caution">
    <text evidence="1">The sequence shown here is derived from an EMBL/GenBank/DDBJ whole genome shotgun (WGS) entry which is preliminary data.</text>
</comment>
<dbReference type="OrthoDB" id="1409169at2"/>
<evidence type="ECO:0000313" key="1">
    <source>
        <dbReference type="EMBL" id="RKQ95524.1"/>
    </source>
</evidence>
<name>A0A495D1V1_9PROT</name>